<evidence type="ECO:0000313" key="8">
    <source>
        <dbReference type="EMBL" id="MXS51222.1"/>
    </source>
</evidence>
<evidence type="ECO:0000313" key="7">
    <source>
        <dbReference type="EMBL" id="MDN3191341.1"/>
    </source>
</evidence>
<dbReference type="EMBL" id="PZZH01000001">
    <property type="protein sequence ID" value="PTN77486.1"/>
    <property type="molecule type" value="Genomic_DNA"/>
</dbReference>
<evidence type="ECO:0000313" key="25">
    <source>
        <dbReference type="Proteomes" id="UP001222182"/>
    </source>
</evidence>
<dbReference type="Proteomes" id="UP000292223">
    <property type="component" value="Unassembled WGS sequence"/>
</dbReference>
<dbReference type="AlphaFoldDB" id="A0A1B4XNG6"/>
<evidence type="ECO:0000256" key="1">
    <source>
        <dbReference type="ARBA" id="ARBA00004141"/>
    </source>
</evidence>
<feature type="transmembrane region" description="Helical" evidence="6">
    <location>
        <begin position="60"/>
        <end position="80"/>
    </location>
</feature>
<reference evidence="15 24" key="9">
    <citation type="submission" date="2023-02" db="EMBL/GenBank/DDBJ databases">
        <title>Results of the 2020 Genomic Proficiency Test for the network of European Union Reference Laboratory for Antimicrobial Resistance assessing whole genome sequencing capacities.</title>
        <authorList>
            <person name="Hoffmann M."/>
            <person name="Luo Y."/>
            <person name="Sorensen L.H."/>
            <person name="Pedersen S.K."/>
            <person name="Hendriksen R.S."/>
        </authorList>
    </citation>
    <scope>NUCLEOTIDE SEQUENCE [LARGE SCALE GENOMIC DNA]</scope>
    <source>
        <strain evidence="15 24">GENOMIC22-006</strain>
    </source>
</reference>
<keyword evidence="4 6" id="KW-1133">Transmembrane helix</keyword>
<dbReference type="Proteomes" id="UP000281488">
    <property type="component" value="Unassembled WGS sequence"/>
</dbReference>
<dbReference type="RefSeq" id="WP_002357754.1">
    <property type="nucleotide sequence ID" value="NZ_AP017623.1"/>
</dbReference>
<dbReference type="InterPro" id="IPR002549">
    <property type="entry name" value="AI-2E-like"/>
</dbReference>
<evidence type="ECO:0000313" key="17">
    <source>
        <dbReference type="Proteomes" id="UP000244140"/>
    </source>
</evidence>
<dbReference type="GO" id="GO:0016020">
    <property type="term" value="C:membrane"/>
    <property type="evidence" value="ECO:0007669"/>
    <property type="project" value="UniProtKB-SubCell"/>
</dbReference>
<reference evidence="7" key="8">
    <citation type="journal article" date="2023" name="Pathogens">
        <title>Prevalence of Enterococcus spp. and the Whole-Genome Characteristics of Enterococcus faecium and Enterococcus faecalis Strains Isolated from Free-Living Birds in Poland.</title>
        <authorList>
            <person name="Kwit R."/>
            <person name="Zajac M."/>
            <person name="Smialowska-Weglinska A."/>
            <person name="Skarzynska M."/>
            <person name="Bomba A."/>
            <person name="Lalak A."/>
            <person name="Skrzypiec E."/>
            <person name="Wojdat D."/>
            <person name="Koza W."/>
            <person name="Mikos-Wojewoda E."/>
            <person name="Pasim P."/>
            <person name="Skora M."/>
            <person name="Polak M."/>
            <person name="Wiacek J."/>
            <person name="Wasyl D."/>
        </authorList>
    </citation>
    <scope>NUCLEOTIDE SEQUENCE</scope>
    <source>
        <strain evidence="7">691B_2</strain>
    </source>
</reference>
<accession>A0A1B4XNG6</accession>
<reference evidence="10 23" key="7">
    <citation type="submission" date="2020-08" db="EMBL/GenBank/DDBJ databases">
        <title>Enterococcus faecalis SF28073 genome assembly.</title>
        <authorList>
            <person name="Duerkop B.A."/>
            <person name="Johnson C.N."/>
        </authorList>
    </citation>
    <scope>NUCLEOTIDE SEQUENCE [LARGE SCALE GENOMIC DNA]</scope>
    <source>
        <strain evidence="10 23">SF28073</strain>
    </source>
</reference>
<evidence type="ECO:0000313" key="12">
    <source>
        <dbReference type="EMBL" id="RYU35960.1"/>
    </source>
</evidence>
<feature type="transmembrane region" description="Helical" evidence="6">
    <location>
        <begin position="12"/>
        <end position="29"/>
    </location>
</feature>
<dbReference type="Proteomes" id="UP000516122">
    <property type="component" value="Chromosome"/>
</dbReference>
<evidence type="ECO:0000313" key="11">
    <source>
        <dbReference type="EMBL" id="ROX35148.1"/>
    </source>
</evidence>
<evidence type="ECO:0000313" key="14">
    <source>
        <dbReference type="EMBL" id="TKK90342.1"/>
    </source>
</evidence>
<feature type="transmembrane region" description="Helical" evidence="6">
    <location>
        <begin position="230"/>
        <end position="253"/>
    </location>
</feature>
<dbReference type="EMBL" id="WVTJ01000001">
    <property type="protein sequence ID" value="MXS51222.1"/>
    <property type="molecule type" value="Genomic_DNA"/>
</dbReference>
<keyword evidence="3 6" id="KW-0812">Transmembrane</keyword>
<dbReference type="EMBL" id="CP119528">
    <property type="protein sequence ID" value="WER43956.1"/>
    <property type="molecule type" value="Genomic_DNA"/>
</dbReference>
<evidence type="ECO:0000313" key="23">
    <source>
        <dbReference type="Proteomes" id="UP000516122"/>
    </source>
</evidence>
<reference evidence="16 25" key="10">
    <citation type="submission" date="2023-03" db="EMBL/GenBank/DDBJ databases">
        <title>Complete genome sequence of an Enterococcus faecalis urinary isolate.</title>
        <authorList>
            <person name="Brauer A.L."/>
            <person name="Armbruster C.E."/>
        </authorList>
    </citation>
    <scope>NUCLEOTIDE SEQUENCE [LARGE SCALE GENOMIC DNA]</scope>
    <source>
        <strain evidence="16 25">3143</strain>
    </source>
</reference>
<name>A0A1B4XNG6_ENTFL</name>
<feature type="transmembrane region" description="Helical" evidence="6">
    <location>
        <begin position="35"/>
        <end position="53"/>
    </location>
</feature>
<dbReference type="KEGG" id="ene:ENT_08120"/>
<reference evidence="13 18" key="2">
    <citation type="submission" date="2018-06" db="EMBL/GenBank/DDBJ databases">
        <authorList>
            <consortium name="Pathogen Informatics"/>
            <person name="Doyle S."/>
        </authorList>
    </citation>
    <scope>NUCLEOTIDE SEQUENCE [LARGE SCALE GENOMIC DNA]</scope>
    <source>
        <strain evidence="13 18">NCTC13379</strain>
    </source>
</reference>
<comment type="subcellular location">
    <subcellularLocation>
        <location evidence="1">Membrane</location>
        <topology evidence="1">Multi-pass membrane protein</topology>
    </subcellularLocation>
</comment>
<dbReference type="Proteomes" id="UP000254396">
    <property type="component" value="Unassembled WGS sequence"/>
</dbReference>
<reference evidence="7" key="11">
    <citation type="submission" date="2023-03" db="EMBL/GenBank/DDBJ databases">
        <authorList>
            <person name="Zajac M."/>
            <person name="Kwit R."/>
            <person name="Wasyl D."/>
        </authorList>
    </citation>
    <scope>NUCLEOTIDE SEQUENCE</scope>
    <source>
        <strain evidence="7">691B_2</strain>
    </source>
</reference>
<reference evidence="14 21" key="4">
    <citation type="submission" date="2019-02" db="EMBL/GenBank/DDBJ databases">
        <title>Bacteria dissemination in different level of health care in South Africa: the effectiveness of infections prevention and control.</title>
        <authorList>
            <person name="Shobo C."/>
            <person name="Amoako D.G."/>
            <person name="Allam M."/>
            <person name="Ismail A."/>
            <person name="Bester L.A."/>
            <person name="Essack S.Y."/>
        </authorList>
    </citation>
    <scope>NUCLEOTIDE SEQUENCE [LARGE SCALE GENOMIC DNA]</scope>
    <source>
        <strain evidence="14 21">2SIL2</strain>
    </source>
</reference>
<evidence type="ECO:0000313" key="21">
    <source>
        <dbReference type="Proteomes" id="UP000305511"/>
    </source>
</evidence>
<dbReference type="Pfam" id="PF01594">
    <property type="entry name" value="AI-2E_transport"/>
    <property type="match status" value="1"/>
</dbReference>
<feature type="transmembrane region" description="Helical" evidence="6">
    <location>
        <begin position="265"/>
        <end position="284"/>
    </location>
</feature>
<proteinExistence type="inferred from homology"/>
<dbReference type="eggNOG" id="COG0628">
    <property type="taxonomic scope" value="Bacteria"/>
</dbReference>
<evidence type="ECO:0000313" key="15">
    <source>
        <dbReference type="EMBL" id="WEH21452.1"/>
    </source>
</evidence>
<evidence type="ECO:0000256" key="5">
    <source>
        <dbReference type="ARBA" id="ARBA00023136"/>
    </source>
</evidence>
<reference evidence="8 22" key="6">
    <citation type="submission" date="2019-04" db="EMBL/GenBank/DDBJ databases">
        <title>Step-wise assembly of the neonatal virome modulated by breast feeding.</title>
        <authorList>
            <person name="Liang G."/>
            <person name="Bushman F."/>
        </authorList>
    </citation>
    <scope>NUCLEOTIDE SEQUENCE [LARGE SCALE GENOMIC DNA]</scope>
    <source>
        <strain evidence="8 22">E3754</strain>
    </source>
</reference>
<reference evidence="11 19" key="3">
    <citation type="submission" date="2018-10" db="EMBL/GenBank/DDBJ databases">
        <title>Genotypes and phenotypes of Enterococci isolated from broiler chickens.</title>
        <authorList>
            <person name="Muhammad A.R."/>
            <person name="Diarra M.S."/>
        </authorList>
    </citation>
    <scope>NUCLEOTIDE SEQUENCE [LARGE SCALE GENOMIC DNA]</scope>
    <source>
        <strain evidence="11 19">LIT2 A36'</strain>
    </source>
</reference>
<sequence>MSLYQKFIQNERLRRFCVLALIIFVLYLSRSMITTILLTFIFTYLAVRLVHFVQRYMKIPTIVIVLLTYALVVFLIYLAITKYVPVLVNQTTQMINSVVDFYQSPHTDTNQVLQFIDQYLEKSNLLSQLQNGASMILRYIQDIGAVGLSFVMSFILSFFFMIEKKQMADFSKLFLKSDFDWFFQDIYYFANKFVNTFGVVMEAQFFIAVVNTVITTLALAIIGFTQLPSLAIMIFILSLVPVAGVIISCIPLSFIAYSQGGLNDVIYILALITIVHLFESYVLNPKFMSSKTELPIFYTFVILLVSERLFGVWGLIVGIPVFTFFLDVLKVKPIRGLKRLPNVKKNSSAE</sequence>
<dbReference type="PANTHER" id="PTHR21716">
    <property type="entry name" value="TRANSMEMBRANE PROTEIN"/>
    <property type="match status" value="1"/>
</dbReference>
<dbReference type="EMBL" id="JAREWH010000001">
    <property type="protein sequence ID" value="MDN3191341.1"/>
    <property type="molecule type" value="Genomic_DNA"/>
</dbReference>
<dbReference type="PANTHER" id="PTHR21716:SF62">
    <property type="entry name" value="TRANSPORT PROTEIN YDBI-RELATED"/>
    <property type="match status" value="1"/>
</dbReference>
<dbReference type="Proteomes" id="UP000244140">
    <property type="component" value="Unassembled WGS sequence"/>
</dbReference>
<dbReference type="EMBL" id="CP060804">
    <property type="protein sequence ID" value="QNP38420.1"/>
    <property type="molecule type" value="Genomic_DNA"/>
</dbReference>
<evidence type="ECO:0000256" key="3">
    <source>
        <dbReference type="ARBA" id="ARBA00022692"/>
    </source>
</evidence>
<dbReference type="EMBL" id="UGIX01000001">
    <property type="protein sequence ID" value="STP67154.1"/>
    <property type="molecule type" value="Genomic_DNA"/>
</dbReference>
<evidence type="ECO:0000256" key="6">
    <source>
        <dbReference type="SAM" id="Phobius"/>
    </source>
</evidence>
<feature type="transmembrane region" description="Helical" evidence="6">
    <location>
        <begin position="143"/>
        <end position="162"/>
    </location>
</feature>
<reference evidence="9 17" key="1">
    <citation type="submission" date="2018-04" db="EMBL/GenBank/DDBJ databases">
        <authorList>
            <person name="Van Tyne D."/>
        </authorList>
    </citation>
    <scope>NUCLEOTIDE SEQUENCE [LARGE SCALE GENOMIC DNA]</scope>
    <source>
        <strain evidence="9 17">B2535</strain>
    </source>
</reference>
<gene>
    <name evidence="13" type="primary">yhhT_4</name>
    <name evidence="9" type="ORF">DAI13_06920</name>
    <name evidence="11" type="ORF">EGW16_02085</name>
    <name evidence="12" type="ORF">EU507_01540</name>
    <name evidence="14" type="ORF">EY666_03240</name>
    <name evidence="8" type="ORF">GTI81_00545</name>
    <name evidence="10" type="ORF">H9Q64_03710</name>
    <name evidence="13" type="ORF">NCTC13379_02457</name>
    <name evidence="16" type="ORF">P0083_06725</name>
    <name evidence="15" type="ORF">P0D81_10245</name>
    <name evidence="7" type="ORF">P0E79_02390</name>
</gene>
<evidence type="ECO:0000313" key="10">
    <source>
        <dbReference type="EMBL" id="QNP38420.1"/>
    </source>
</evidence>
<evidence type="ECO:0000313" key="19">
    <source>
        <dbReference type="Proteomes" id="UP000281488"/>
    </source>
</evidence>
<dbReference type="Proteomes" id="UP000429730">
    <property type="component" value="Unassembled WGS sequence"/>
</dbReference>
<dbReference type="Proteomes" id="UP001221642">
    <property type="component" value="Chromosome"/>
</dbReference>
<evidence type="ECO:0000313" key="20">
    <source>
        <dbReference type="Proteomes" id="UP000292223"/>
    </source>
</evidence>
<evidence type="ECO:0000313" key="22">
    <source>
        <dbReference type="Proteomes" id="UP000429730"/>
    </source>
</evidence>
<dbReference type="Proteomes" id="UP001173174">
    <property type="component" value="Unassembled WGS sequence"/>
</dbReference>
<dbReference type="Proteomes" id="UP001222182">
    <property type="component" value="Chromosome"/>
</dbReference>
<dbReference type="EMBL" id="SEWT01000001">
    <property type="protein sequence ID" value="RYU35960.1"/>
    <property type="molecule type" value="Genomic_DNA"/>
</dbReference>
<dbReference type="GO" id="GO:0055085">
    <property type="term" value="P:transmembrane transport"/>
    <property type="evidence" value="ECO:0007669"/>
    <property type="project" value="TreeGrafter"/>
</dbReference>
<dbReference type="EMBL" id="RKMZ01000001">
    <property type="protein sequence ID" value="ROX35148.1"/>
    <property type="molecule type" value="Genomic_DNA"/>
</dbReference>
<evidence type="ECO:0000256" key="2">
    <source>
        <dbReference type="ARBA" id="ARBA00009773"/>
    </source>
</evidence>
<feature type="transmembrane region" description="Helical" evidence="6">
    <location>
        <begin position="296"/>
        <end position="329"/>
    </location>
</feature>
<evidence type="ECO:0000313" key="13">
    <source>
        <dbReference type="EMBL" id="STP67154.1"/>
    </source>
</evidence>
<evidence type="ECO:0000313" key="24">
    <source>
        <dbReference type="Proteomes" id="UP001221642"/>
    </source>
</evidence>
<dbReference type="OMA" id="NPKFMAS"/>
<evidence type="ECO:0000313" key="18">
    <source>
        <dbReference type="Proteomes" id="UP000254396"/>
    </source>
</evidence>
<comment type="similarity">
    <text evidence="2">Belongs to the autoinducer-2 exporter (AI-2E) (TC 2.A.86) family.</text>
</comment>
<reference evidence="12 20" key="5">
    <citation type="submission" date="2019-02" db="EMBL/GenBank/DDBJ databases">
        <title>From farm to fork: dissemination of Tn554::fexA-optrA in linezolid-resistant Enterococcus faecalis clones from chicken feces and meat in Tunisia.</title>
        <authorList>
            <person name="Tedim A.P."/>
            <person name="Elghaieb H."/>
            <person name="Abbassi M.S."/>
            <person name="Novais C."/>
            <person name="Hassen A."/>
            <person name="Peixe L."/>
            <person name="Freitas A.R."/>
        </authorList>
    </citation>
    <scope>NUCLEOTIDE SEQUENCE [LARGE SCALE GENOMIC DNA]</scope>
    <source>
        <strain evidence="12 20">728T</strain>
    </source>
</reference>
<dbReference type="GeneID" id="60893746"/>
<evidence type="ECO:0000313" key="9">
    <source>
        <dbReference type="EMBL" id="PTN77486.1"/>
    </source>
</evidence>
<dbReference type="Proteomes" id="UP000305511">
    <property type="component" value="Unassembled WGS sequence"/>
</dbReference>
<organism evidence="9 17">
    <name type="scientific">Enterococcus faecalis</name>
    <name type="common">Streptococcus faecalis</name>
    <dbReference type="NCBI Taxonomy" id="1351"/>
    <lineage>
        <taxon>Bacteria</taxon>
        <taxon>Bacillati</taxon>
        <taxon>Bacillota</taxon>
        <taxon>Bacilli</taxon>
        <taxon>Lactobacillales</taxon>
        <taxon>Enterococcaceae</taxon>
        <taxon>Enterococcus</taxon>
    </lineage>
</organism>
<dbReference type="EMBL" id="CP119159">
    <property type="protein sequence ID" value="WEH21452.1"/>
    <property type="molecule type" value="Genomic_DNA"/>
</dbReference>
<protein>
    <submittedName>
        <fullName evidence="9">AI-2E family transporter</fullName>
    </submittedName>
    <submittedName>
        <fullName evidence="13">Sporulation integral membrane protein YtvI</fullName>
    </submittedName>
</protein>
<evidence type="ECO:0000313" key="16">
    <source>
        <dbReference type="EMBL" id="WER43956.1"/>
    </source>
</evidence>
<dbReference type="EMBL" id="SIYF01000072">
    <property type="protein sequence ID" value="TKK90342.1"/>
    <property type="molecule type" value="Genomic_DNA"/>
</dbReference>
<keyword evidence="5 6" id="KW-0472">Membrane</keyword>
<feature type="transmembrane region" description="Helical" evidence="6">
    <location>
        <begin position="205"/>
        <end position="224"/>
    </location>
</feature>
<evidence type="ECO:0000256" key="4">
    <source>
        <dbReference type="ARBA" id="ARBA00022989"/>
    </source>
</evidence>